<keyword evidence="7" id="KW-1185">Reference proteome</keyword>
<dbReference type="Gene3D" id="1.10.1520.10">
    <property type="entry name" value="Ribonuclease III domain"/>
    <property type="match status" value="2"/>
</dbReference>
<evidence type="ECO:0000256" key="2">
    <source>
        <dbReference type="ARBA" id="ARBA00022884"/>
    </source>
</evidence>
<comment type="caution">
    <text evidence="6">The sequence shown here is derived from an EMBL/GenBank/DDBJ whole genome shotgun (WGS) entry which is preliminary data.</text>
</comment>
<dbReference type="Pfam" id="PF00636">
    <property type="entry name" value="Ribonuclease_3"/>
    <property type="match status" value="2"/>
</dbReference>
<feature type="domain" description="DRBM" evidence="4">
    <location>
        <begin position="613"/>
        <end position="688"/>
    </location>
</feature>
<dbReference type="PANTHER" id="PTHR14950">
    <property type="entry name" value="DICER-RELATED"/>
    <property type="match status" value="1"/>
</dbReference>
<evidence type="ECO:0000256" key="3">
    <source>
        <dbReference type="PROSITE-ProRule" id="PRU00266"/>
    </source>
</evidence>
<organism evidence="6 7">
    <name type="scientific">Datura stramonium</name>
    <name type="common">Jimsonweed</name>
    <name type="synonym">Common thornapple</name>
    <dbReference type="NCBI Taxonomy" id="4076"/>
    <lineage>
        <taxon>Eukaryota</taxon>
        <taxon>Viridiplantae</taxon>
        <taxon>Streptophyta</taxon>
        <taxon>Embryophyta</taxon>
        <taxon>Tracheophyta</taxon>
        <taxon>Spermatophyta</taxon>
        <taxon>Magnoliopsida</taxon>
        <taxon>eudicotyledons</taxon>
        <taxon>Gunneridae</taxon>
        <taxon>Pentapetalae</taxon>
        <taxon>asterids</taxon>
        <taxon>lamiids</taxon>
        <taxon>Solanales</taxon>
        <taxon>Solanaceae</taxon>
        <taxon>Solanoideae</taxon>
        <taxon>Datureae</taxon>
        <taxon>Datura</taxon>
    </lineage>
</organism>
<feature type="domain" description="RNase III" evidence="5">
    <location>
        <begin position="83"/>
        <end position="227"/>
    </location>
</feature>
<dbReference type="CDD" id="cd19869">
    <property type="entry name" value="DSRM_DCL_plant"/>
    <property type="match status" value="1"/>
</dbReference>
<evidence type="ECO:0000256" key="1">
    <source>
        <dbReference type="ARBA" id="ARBA00022801"/>
    </source>
</evidence>
<dbReference type="Gene3D" id="3.30.160.20">
    <property type="match status" value="2"/>
</dbReference>
<dbReference type="InterPro" id="IPR014720">
    <property type="entry name" value="dsRBD_dom"/>
</dbReference>
<gene>
    <name evidence="6" type="ORF">HAX54_020227</name>
</gene>
<evidence type="ECO:0000259" key="4">
    <source>
        <dbReference type="PROSITE" id="PS50137"/>
    </source>
</evidence>
<protein>
    <recommendedName>
        <fullName evidence="8">Dicer-like protein 4</fullName>
    </recommendedName>
</protein>
<dbReference type="SUPFAM" id="SSF54768">
    <property type="entry name" value="dsRNA-binding domain-like"/>
    <property type="match status" value="2"/>
</dbReference>
<keyword evidence="2 3" id="KW-0694">RNA-binding</keyword>
<keyword evidence="1" id="KW-0378">Hydrolase</keyword>
<dbReference type="InterPro" id="IPR036389">
    <property type="entry name" value="RNase_III_sf"/>
</dbReference>
<accession>A0ABS8UQN8</accession>
<reference evidence="6 7" key="1">
    <citation type="journal article" date="2021" name="BMC Genomics">
        <title>Datura genome reveals duplications of psychoactive alkaloid biosynthetic genes and high mutation rate following tissue culture.</title>
        <authorList>
            <person name="Rajewski A."/>
            <person name="Carter-House D."/>
            <person name="Stajich J."/>
            <person name="Litt A."/>
        </authorList>
    </citation>
    <scope>NUCLEOTIDE SEQUENCE [LARGE SCALE GENOMIC DNA]</scope>
    <source>
        <strain evidence="6">AR-01</strain>
    </source>
</reference>
<proteinExistence type="predicted"/>
<evidence type="ECO:0000313" key="6">
    <source>
        <dbReference type="EMBL" id="MCD9561226.1"/>
    </source>
</evidence>
<dbReference type="PROSITE" id="PS00517">
    <property type="entry name" value="RNASE_3_1"/>
    <property type="match status" value="1"/>
</dbReference>
<dbReference type="InterPro" id="IPR000999">
    <property type="entry name" value="RNase_III_dom"/>
</dbReference>
<dbReference type="CDD" id="cd00593">
    <property type="entry name" value="RIBOc"/>
    <property type="match status" value="2"/>
</dbReference>
<evidence type="ECO:0000313" key="7">
    <source>
        <dbReference type="Proteomes" id="UP000823775"/>
    </source>
</evidence>
<evidence type="ECO:0008006" key="8">
    <source>
        <dbReference type="Google" id="ProtNLM"/>
    </source>
</evidence>
<feature type="domain" description="RNase III" evidence="5">
    <location>
        <begin position="268"/>
        <end position="412"/>
    </location>
</feature>
<dbReference type="PROSITE" id="PS50142">
    <property type="entry name" value="RNASE_3_2"/>
    <property type="match status" value="2"/>
</dbReference>
<dbReference type="PROSITE" id="PS50137">
    <property type="entry name" value="DS_RBD"/>
    <property type="match status" value="2"/>
</dbReference>
<sequence length="692" mass="77452">MNDCLLWLPIAELRDKEEHFVELPPEICQLKIIGFSKDIGSSLSLLPSFMHRLESLLVAIELKGCLSASFPEGREVAIHHVLEALTTENCHESFSLERLEVLGDAFLKFAVGRHLFLLHDAFDEGQLTRKRSNIVKNSNLYMVAIRNNLQAYMRDQSFEPNHFYVVGRPCPVLCNKQTEKDIHGLCGSRTDGAKTEVRCSKCHHWLRKKTIADIVEALVGAFVVDGGFKAAIAFLKWIGIHTDFKEPQVKSICSASKIFMPLADEVDVLGIEQLLGYSFVHKGLLIQAFIHPSYNKHGGGCYQRLEFLGDAVLDYLITSYLYSVYPNLKPGQLTDLRSVSVNNNTFAVVAVRQRFHSHVLCDSSGLRESITRYVNFIGGPDSMKRLGEEPSCPKALGDLVESCMGAILLDTGFDLNRAWHIMLSFLKPVMSFTRLQLNPTRELYELCQYYGWQLKFLPSKTDSKFLVEAMVNGENVSAAASALNINKKAAARMAAQKVCESLKAQGYRRKSKSLEQALKTATKMEAKLIGYNETPCVLASCDALEKHETSESDSDLKIFPISEELARNCNFKFKPMRKLLSAEAAVECNSDQTIMRSGSNADSKATGGSKNGSAKSLLHEICAANCWKPPLFECWKETGPSHLKEFTFRVVVEIEETSRVIEAYGNPKLRKKDAAEHAAEGVVWFLKKEGYY</sequence>
<name>A0ABS8UQN8_DATST</name>
<dbReference type="SUPFAM" id="SSF69065">
    <property type="entry name" value="RNase III domain-like"/>
    <property type="match status" value="2"/>
</dbReference>
<evidence type="ECO:0000259" key="5">
    <source>
        <dbReference type="PROSITE" id="PS50142"/>
    </source>
</evidence>
<dbReference type="Pfam" id="PF14709">
    <property type="entry name" value="DND1_DSRM"/>
    <property type="match status" value="1"/>
</dbReference>
<dbReference type="Proteomes" id="UP000823775">
    <property type="component" value="Unassembled WGS sequence"/>
</dbReference>
<dbReference type="SMART" id="SM00535">
    <property type="entry name" value="RIBOc"/>
    <property type="match status" value="2"/>
</dbReference>
<dbReference type="SMART" id="SM00358">
    <property type="entry name" value="DSRM"/>
    <property type="match status" value="2"/>
</dbReference>
<dbReference type="PANTHER" id="PTHR14950:SF15">
    <property type="entry name" value="DICER-LIKE PROTEIN 4"/>
    <property type="match status" value="1"/>
</dbReference>
<dbReference type="EMBL" id="JACEIK010002445">
    <property type="protein sequence ID" value="MCD9561226.1"/>
    <property type="molecule type" value="Genomic_DNA"/>
</dbReference>
<feature type="domain" description="DRBM" evidence="4">
    <location>
        <begin position="438"/>
        <end position="504"/>
    </location>
</feature>